<organism evidence="1 2">
    <name type="scientific">Castilleja foliolosa</name>
    <dbReference type="NCBI Taxonomy" id="1961234"/>
    <lineage>
        <taxon>Eukaryota</taxon>
        <taxon>Viridiplantae</taxon>
        <taxon>Streptophyta</taxon>
        <taxon>Embryophyta</taxon>
        <taxon>Tracheophyta</taxon>
        <taxon>Spermatophyta</taxon>
        <taxon>Magnoliopsida</taxon>
        <taxon>eudicotyledons</taxon>
        <taxon>Gunneridae</taxon>
        <taxon>Pentapetalae</taxon>
        <taxon>asterids</taxon>
        <taxon>lamiids</taxon>
        <taxon>Lamiales</taxon>
        <taxon>Orobanchaceae</taxon>
        <taxon>Pedicularideae</taxon>
        <taxon>Castillejinae</taxon>
        <taxon>Castilleja</taxon>
    </lineage>
</organism>
<dbReference type="AlphaFoldDB" id="A0ABD3EHH9"/>
<accession>A0ABD3EHH9</accession>
<protein>
    <recommendedName>
        <fullName evidence="3">Cytidyltransferase-like domain-containing protein</fullName>
    </recommendedName>
</protein>
<proteinExistence type="predicted"/>
<dbReference type="Gene3D" id="3.40.50.620">
    <property type="entry name" value="HUPs"/>
    <property type="match status" value="1"/>
</dbReference>
<evidence type="ECO:0008006" key="3">
    <source>
        <dbReference type="Google" id="ProtNLM"/>
    </source>
</evidence>
<keyword evidence="2" id="KW-1185">Reference proteome</keyword>
<name>A0ABD3EHH9_9LAMI</name>
<evidence type="ECO:0000313" key="2">
    <source>
        <dbReference type="Proteomes" id="UP001632038"/>
    </source>
</evidence>
<sequence>MVSERHLCSSGGVLVVRATGGGSPWVHARVHADPVVVSDPFDGTSQEDFALIEAGRLARRLSGAKRNFVMFFSKTGKEWEKHHVVLVSTGSFNPPTYMHLRCFDDLIRAEHRVAMCKLAKLRFCYG</sequence>
<dbReference type="InterPro" id="IPR014729">
    <property type="entry name" value="Rossmann-like_a/b/a_fold"/>
</dbReference>
<gene>
    <name evidence="1" type="ORF">CASFOL_003561</name>
</gene>
<dbReference type="Proteomes" id="UP001632038">
    <property type="component" value="Unassembled WGS sequence"/>
</dbReference>
<evidence type="ECO:0000313" key="1">
    <source>
        <dbReference type="EMBL" id="KAL3653880.1"/>
    </source>
</evidence>
<comment type="caution">
    <text evidence="1">The sequence shown here is derived from an EMBL/GenBank/DDBJ whole genome shotgun (WGS) entry which is preliminary data.</text>
</comment>
<dbReference type="EMBL" id="JAVIJP010000005">
    <property type="protein sequence ID" value="KAL3653880.1"/>
    <property type="molecule type" value="Genomic_DNA"/>
</dbReference>
<reference evidence="2" key="1">
    <citation type="journal article" date="2024" name="IScience">
        <title>Strigolactones Initiate the Formation of Haustorium-like Structures in Castilleja.</title>
        <authorList>
            <person name="Buerger M."/>
            <person name="Peterson D."/>
            <person name="Chory J."/>
        </authorList>
    </citation>
    <scope>NUCLEOTIDE SEQUENCE [LARGE SCALE GENOMIC DNA]</scope>
</reference>